<feature type="region of interest" description="Disordered" evidence="2">
    <location>
        <begin position="140"/>
        <end position="170"/>
    </location>
</feature>
<keyword evidence="5" id="KW-1185">Reference proteome</keyword>
<comment type="caution">
    <text evidence="4">The sequence shown here is derived from an EMBL/GenBank/DDBJ whole genome shotgun (WGS) entry which is preliminary data.</text>
</comment>
<dbReference type="Pfam" id="PF00069">
    <property type="entry name" value="Pkinase"/>
    <property type="match status" value="2"/>
</dbReference>
<feature type="compositionally biased region" description="Polar residues" evidence="2">
    <location>
        <begin position="14"/>
        <end position="23"/>
    </location>
</feature>
<dbReference type="AlphaFoldDB" id="A0A2T9YRN6"/>
<dbReference type="GO" id="GO:0044773">
    <property type="term" value="P:mitotic DNA damage checkpoint signaling"/>
    <property type="evidence" value="ECO:0007669"/>
    <property type="project" value="TreeGrafter"/>
</dbReference>
<dbReference type="EMBL" id="MBFR01000068">
    <property type="protein sequence ID" value="PVU94992.1"/>
    <property type="molecule type" value="Genomic_DNA"/>
</dbReference>
<evidence type="ECO:0000259" key="3">
    <source>
        <dbReference type="PROSITE" id="PS50011"/>
    </source>
</evidence>
<evidence type="ECO:0000256" key="2">
    <source>
        <dbReference type="SAM" id="MobiDB-lite"/>
    </source>
</evidence>
<dbReference type="PROSITE" id="PS00108">
    <property type="entry name" value="PROTEIN_KINASE_ST"/>
    <property type="match status" value="1"/>
</dbReference>
<dbReference type="PROSITE" id="PS50088">
    <property type="entry name" value="ANK_REPEAT"/>
    <property type="match status" value="1"/>
</dbReference>
<feature type="compositionally biased region" description="Low complexity" evidence="2">
    <location>
        <begin position="24"/>
        <end position="36"/>
    </location>
</feature>
<evidence type="ECO:0000256" key="1">
    <source>
        <dbReference type="PROSITE-ProRule" id="PRU00023"/>
    </source>
</evidence>
<dbReference type="GO" id="GO:0005737">
    <property type="term" value="C:cytoplasm"/>
    <property type="evidence" value="ECO:0007669"/>
    <property type="project" value="TreeGrafter"/>
</dbReference>
<dbReference type="InterPro" id="IPR008271">
    <property type="entry name" value="Ser/Thr_kinase_AS"/>
</dbReference>
<feature type="compositionally biased region" description="Polar residues" evidence="2">
    <location>
        <begin position="156"/>
        <end position="168"/>
    </location>
</feature>
<dbReference type="SMART" id="SM00248">
    <property type="entry name" value="ANK"/>
    <property type="match status" value="5"/>
</dbReference>
<feature type="compositionally biased region" description="Low complexity" evidence="2">
    <location>
        <begin position="140"/>
        <end position="155"/>
    </location>
</feature>
<dbReference type="Proteomes" id="UP000245383">
    <property type="component" value="Unassembled WGS sequence"/>
</dbReference>
<dbReference type="STRING" id="133385.A0A2T9YRN6"/>
<dbReference type="GO" id="GO:0005524">
    <property type="term" value="F:ATP binding"/>
    <property type="evidence" value="ECO:0007669"/>
    <property type="project" value="InterPro"/>
</dbReference>
<accession>A0A2T9YRN6</accession>
<proteinExistence type="predicted"/>
<dbReference type="InterPro" id="IPR002110">
    <property type="entry name" value="Ankyrin_rpt"/>
</dbReference>
<dbReference type="OrthoDB" id="6513151at2759"/>
<dbReference type="SMART" id="SM00220">
    <property type="entry name" value="S_TKc"/>
    <property type="match status" value="1"/>
</dbReference>
<dbReference type="PROSITE" id="PS50011">
    <property type="entry name" value="PROTEIN_KINASE_DOM"/>
    <property type="match status" value="1"/>
</dbReference>
<organism evidence="4 5">
    <name type="scientific">Smittium simulii</name>
    <dbReference type="NCBI Taxonomy" id="133385"/>
    <lineage>
        <taxon>Eukaryota</taxon>
        <taxon>Fungi</taxon>
        <taxon>Fungi incertae sedis</taxon>
        <taxon>Zoopagomycota</taxon>
        <taxon>Kickxellomycotina</taxon>
        <taxon>Harpellomycetes</taxon>
        <taxon>Harpellales</taxon>
        <taxon>Legeriomycetaceae</taxon>
        <taxon>Smittium</taxon>
    </lineage>
</organism>
<feature type="domain" description="Protein kinase" evidence="3">
    <location>
        <begin position="188"/>
        <end position="588"/>
    </location>
</feature>
<dbReference type="SUPFAM" id="SSF48403">
    <property type="entry name" value="Ankyrin repeat"/>
    <property type="match status" value="1"/>
</dbReference>
<dbReference type="GO" id="GO:0004674">
    <property type="term" value="F:protein serine/threonine kinase activity"/>
    <property type="evidence" value="ECO:0007669"/>
    <property type="project" value="TreeGrafter"/>
</dbReference>
<sequence length="1055" mass="118442">MINYKRNSDFHNLARNQSQNDAYRNNIGGNSNNRNNPQIGLNSTQISDNEHYQYNQSADRNVNNYKGLYCPNIYTLDMDREFESQKLKDDQMAHSFNPTLKNINSSYNHQDTKRIAPNSLVYNSQNTLVDNYTKPGFYSNNDSSSIGSDQSSLSNESVGSSTSDSNNAIDGDLSVTIRPIGYMKVYFGDSIDLLGAGTGGQVNLHRQHSSNKIVAIKSFNKRPRTSSSDKTPRPCLAELAISVNVNHPNIIKTLEVIMEYDHTYFSVMEYCPTDLFSLLQERKVCKLELNCYFGQLCQGIRYLHSKGIAHRDLKLDNICITADGTLKIVDFGCATIFRRKIPITQQKSGFSRTQNYAEYLGQRNIGSVSMERSPKKSGQLDRYSQKAQVDFASNDGCGNMGDRAAPGVEMFDSSVFQSGSLPAKDQSTGAGLSERCSNKYGGIGAYRDFSPENHKNDNMNAQYQQQNKYQARAQKPQYSYVDFPSQGLCGSDPYIAPELYMCDYYDAKKVDIWAAGVIFLSMTNLHFPWDVANPAKDKNFSTFLRMPEAFIDVWLKNNNGPIDLINKMLTIQPSSRANIETVFQDPWFSSISICSRASRKFGHVVGEYFGFIMSKSVSICEALPVEILETVFVSAQNHQLAFTCKLFWKISLSLVVRAKYFLYKYGYNKLFEPQSGLLSRNESIISETMLIILVDMLAKPTPNVEHCFLYASNRGWIDLCRKLLLKVVINQKKNSKTTFYIYEAHTGSLNTFPASHENYFGVCDTIEQSSYITLDNALGDFLVMPLADVYSKGTTFLLQTISSCNIEVLKLLLECHTYTILIDFVGETGYALGKAIDRVFVNRYTFHKKFDLNASNGEPLCSAVRACNLNIVKMLVDNGADVRIDECRALRSSVHLGDKALDITEYLLVNGADVHAMNESCLLHACYKGDGDFEEPNSIESTSIFKSTQSIYRNRYSKNTGLAAYSKNINTKDASNNKNSFLKTVELLVNHGANINHNDSLPLIYTVSGCHYHTCKLLISKGANISAQNNRALRIANSLKRQDMIALLSSEIKNL</sequence>
<gene>
    <name evidence="4" type="ORF">BB561_002125</name>
</gene>
<dbReference type="GO" id="GO:0005634">
    <property type="term" value="C:nucleus"/>
    <property type="evidence" value="ECO:0007669"/>
    <property type="project" value="TreeGrafter"/>
</dbReference>
<evidence type="ECO:0000313" key="4">
    <source>
        <dbReference type="EMBL" id="PVU94992.1"/>
    </source>
</evidence>
<dbReference type="Gene3D" id="1.25.40.20">
    <property type="entry name" value="Ankyrin repeat-containing domain"/>
    <property type="match status" value="2"/>
</dbReference>
<feature type="repeat" description="ANK" evidence="1">
    <location>
        <begin position="855"/>
        <end position="887"/>
    </location>
</feature>
<dbReference type="InterPro" id="IPR011009">
    <property type="entry name" value="Kinase-like_dom_sf"/>
</dbReference>
<name>A0A2T9YRN6_9FUNG</name>
<dbReference type="PANTHER" id="PTHR44167:SF24">
    <property type="entry name" value="SERINE_THREONINE-PROTEIN KINASE CHK2"/>
    <property type="match status" value="1"/>
</dbReference>
<protein>
    <recommendedName>
        <fullName evidence="3">Protein kinase domain-containing protein</fullName>
    </recommendedName>
</protein>
<reference evidence="4 5" key="1">
    <citation type="journal article" date="2018" name="MBio">
        <title>Comparative Genomics Reveals the Core Gene Toolbox for the Fungus-Insect Symbiosis.</title>
        <authorList>
            <person name="Wang Y."/>
            <person name="Stata M."/>
            <person name="Wang W."/>
            <person name="Stajich J.E."/>
            <person name="White M.M."/>
            <person name="Moncalvo J.M."/>
        </authorList>
    </citation>
    <scope>NUCLEOTIDE SEQUENCE [LARGE SCALE GENOMIC DNA]</scope>
    <source>
        <strain evidence="4 5">SWE-8-4</strain>
    </source>
</reference>
<evidence type="ECO:0000313" key="5">
    <source>
        <dbReference type="Proteomes" id="UP000245383"/>
    </source>
</evidence>
<dbReference type="SUPFAM" id="SSF56112">
    <property type="entry name" value="Protein kinase-like (PK-like)"/>
    <property type="match status" value="1"/>
</dbReference>
<dbReference type="InterPro" id="IPR000719">
    <property type="entry name" value="Prot_kinase_dom"/>
</dbReference>
<dbReference type="InterPro" id="IPR036770">
    <property type="entry name" value="Ankyrin_rpt-contain_sf"/>
</dbReference>
<feature type="region of interest" description="Disordered" evidence="2">
    <location>
        <begin position="1"/>
        <end position="40"/>
    </location>
</feature>
<dbReference type="Gene3D" id="1.10.510.10">
    <property type="entry name" value="Transferase(Phosphotransferase) domain 1"/>
    <property type="match status" value="2"/>
</dbReference>
<keyword evidence="1" id="KW-0040">ANK repeat</keyword>
<dbReference type="PANTHER" id="PTHR44167">
    <property type="entry name" value="OVARIAN-SPECIFIC SERINE/THREONINE-PROTEIN KINASE LOK-RELATED"/>
    <property type="match status" value="1"/>
</dbReference>